<dbReference type="PANTHER" id="PTHR33823">
    <property type="entry name" value="RNA POLYMERASE-BINDING TRANSCRIPTION FACTOR DKSA-RELATED"/>
    <property type="match status" value="1"/>
</dbReference>
<comment type="caution">
    <text evidence="6">The sequence shown here is derived from an EMBL/GenBank/DDBJ whole genome shotgun (WGS) entry which is preliminary data.</text>
</comment>
<dbReference type="RefSeq" id="WP_067916548.1">
    <property type="nucleotide sequence ID" value="NZ_BSRZ01000001.1"/>
</dbReference>
<dbReference type="SUPFAM" id="SSF57716">
    <property type="entry name" value="Glucocorticoid receptor-like (DNA-binding domain)"/>
    <property type="match status" value="1"/>
</dbReference>
<evidence type="ECO:0000256" key="4">
    <source>
        <dbReference type="PROSITE-ProRule" id="PRU00510"/>
    </source>
</evidence>
<keyword evidence="2" id="KW-0863">Zinc-finger</keyword>
<sequence length="110" mass="12033">MDTAAARTRLQEMLADLDRSIAILKGESPERENSPSDAAAILTDSDRVEAALETMRRHRAAVVGALERIADGTYGQCVDCGRRVPDGRLKARPEAARCVACQARHDRAMR</sequence>
<evidence type="ECO:0000256" key="1">
    <source>
        <dbReference type="ARBA" id="ARBA00022723"/>
    </source>
</evidence>
<organism evidence="6 7">
    <name type="scientific">Actinomadura rubrobrunea</name>
    <dbReference type="NCBI Taxonomy" id="115335"/>
    <lineage>
        <taxon>Bacteria</taxon>
        <taxon>Bacillati</taxon>
        <taxon>Actinomycetota</taxon>
        <taxon>Actinomycetes</taxon>
        <taxon>Streptosporangiales</taxon>
        <taxon>Thermomonosporaceae</taxon>
        <taxon>Actinomadura</taxon>
    </lineage>
</organism>
<keyword evidence="1" id="KW-0479">Metal-binding</keyword>
<dbReference type="PROSITE" id="PS51128">
    <property type="entry name" value="ZF_DKSA_2"/>
    <property type="match status" value="1"/>
</dbReference>
<dbReference type="AlphaFoldDB" id="A0A9W6UT60"/>
<accession>A0A9W6UT60</accession>
<keyword evidence="7" id="KW-1185">Reference proteome</keyword>
<evidence type="ECO:0000259" key="5">
    <source>
        <dbReference type="Pfam" id="PF01258"/>
    </source>
</evidence>
<evidence type="ECO:0000256" key="3">
    <source>
        <dbReference type="ARBA" id="ARBA00022833"/>
    </source>
</evidence>
<gene>
    <name evidence="6" type="ORF">Arub01_06180</name>
</gene>
<dbReference type="EMBL" id="BSRZ01000001">
    <property type="protein sequence ID" value="GLW62374.1"/>
    <property type="molecule type" value="Genomic_DNA"/>
</dbReference>
<dbReference type="InterPro" id="IPR000962">
    <property type="entry name" value="Znf_DskA_TraR"/>
</dbReference>
<dbReference type="Pfam" id="PF01258">
    <property type="entry name" value="zf-dskA_traR"/>
    <property type="match status" value="1"/>
</dbReference>
<evidence type="ECO:0000313" key="7">
    <source>
        <dbReference type="Proteomes" id="UP001165124"/>
    </source>
</evidence>
<proteinExistence type="predicted"/>
<protein>
    <recommendedName>
        <fullName evidence="5">Zinc finger DksA/TraR C4-type domain-containing protein</fullName>
    </recommendedName>
</protein>
<evidence type="ECO:0000256" key="2">
    <source>
        <dbReference type="ARBA" id="ARBA00022771"/>
    </source>
</evidence>
<keyword evidence="3" id="KW-0862">Zinc</keyword>
<dbReference type="GO" id="GO:0008270">
    <property type="term" value="F:zinc ion binding"/>
    <property type="evidence" value="ECO:0007669"/>
    <property type="project" value="UniProtKB-KW"/>
</dbReference>
<reference evidence="6" key="1">
    <citation type="submission" date="2023-02" db="EMBL/GenBank/DDBJ databases">
        <title>Actinomadura rubrobrunea NBRC 14622.</title>
        <authorList>
            <person name="Ichikawa N."/>
            <person name="Sato H."/>
            <person name="Tonouchi N."/>
        </authorList>
    </citation>
    <scope>NUCLEOTIDE SEQUENCE</scope>
    <source>
        <strain evidence="6">NBRC 14622</strain>
    </source>
</reference>
<dbReference type="Proteomes" id="UP001165124">
    <property type="component" value="Unassembled WGS sequence"/>
</dbReference>
<dbReference type="PANTHER" id="PTHR33823:SF4">
    <property type="entry name" value="GENERAL STRESS PROTEIN 16O"/>
    <property type="match status" value="1"/>
</dbReference>
<name>A0A9W6UT60_9ACTN</name>
<dbReference type="Gene3D" id="1.20.120.910">
    <property type="entry name" value="DksA, coiled-coil domain"/>
    <property type="match status" value="1"/>
</dbReference>
<feature type="domain" description="Zinc finger DksA/TraR C4-type" evidence="5">
    <location>
        <begin position="72"/>
        <end position="107"/>
    </location>
</feature>
<evidence type="ECO:0000313" key="6">
    <source>
        <dbReference type="EMBL" id="GLW62374.1"/>
    </source>
</evidence>
<feature type="zinc finger region" description="dksA C4-type" evidence="4">
    <location>
        <begin position="77"/>
        <end position="101"/>
    </location>
</feature>